<evidence type="ECO:0000313" key="2">
    <source>
        <dbReference type="EMBL" id="OMF50335.1"/>
    </source>
</evidence>
<sequence length="333" mass="38648">MFHFKFVMDNFHASAMSGPFTEANMRAKWLPYYCPPDIQIGFAPNPGQFPIYPSNALIVGKEDIGWWNHYVQNYTEDFQVYKGRYWSTGPNFDQYRPVERYVPLVVYSEFQKQYMKDLNYPEHLIHIIPNMVDSEIFYPRPKGNEIIVGWIGHDLNGLLKGPEVMPFLARRFPHIRFEMIMAPPPTNQEGWLNDHPPNLLIRTNVPHNQMADIISRWHVLVCGSKSETFSNQIAEAMSCGVPVIAAAMGAIYHTAPSQRLIFDVNWGSPPYWWLPEALEKYATALHEVISSAAYRDSLSIKAINDSKRFSPQEVCKKWYDFMYLCREIVERGE</sequence>
<proteinExistence type="predicted"/>
<dbReference type="RefSeq" id="WP_076174164.1">
    <property type="nucleotide sequence ID" value="NZ_MRTP01000011.1"/>
</dbReference>
<gene>
    <name evidence="2" type="ORF">BK138_27370</name>
</gene>
<reference evidence="2 3" key="1">
    <citation type="submission" date="2016-11" db="EMBL/GenBank/DDBJ databases">
        <title>Paenibacillus species isolates.</title>
        <authorList>
            <person name="Beno S.M."/>
        </authorList>
    </citation>
    <scope>NUCLEOTIDE SEQUENCE [LARGE SCALE GENOMIC DNA]</scope>
    <source>
        <strain evidence="2 3">FSL R5-0378</strain>
    </source>
</reference>
<dbReference type="PANTHER" id="PTHR46401">
    <property type="entry name" value="GLYCOSYLTRANSFERASE WBBK-RELATED"/>
    <property type="match status" value="1"/>
</dbReference>
<dbReference type="Proteomes" id="UP000187172">
    <property type="component" value="Unassembled WGS sequence"/>
</dbReference>
<comment type="caution">
    <text evidence="2">The sequence shown here is derived from an EMBL/GenBank/DDBJ whole genome shotgun (WGS) entry which is preliminary data.</text>
</comment>
<dbReference type="STRING" id="297318.BK138_27370"/>
<dbReference type="EMBL" id="MRTP01000011">
    <property type="protein sequence ID" value="OMF50335.1"/>
    <property type="molecule type" value="Genomic_DNA"/>
</dbReference>
<evidence type="ECO:0008006" key="4">
    <source>
        <dbReference type="Google" id="ProtNLM"/>
    </source>
</evidence>
<accession>A0A1R1EES1</accession>
<dbReference type="Gene3D" id="3.40.50.2000">
    <property type="entry name" value="Glycogen Phosphorylase B"/>
    <property type="match status" value="1"/>
</dbReference>
<dbReference type="CDD" id="cd03801">
    <property type="entry name" value="GT4_PimA-like"/>
    <property type="match status" value="1"/>
</dbReference>
<dbReference type="GO" id="GO:0016757">
    <property type="term" value="F:glycosyltransferase activity"/>
    <property type="evidence" value="ECO:0007669"/>
    <property type="project" value="TreeGrafter"/>
</dbReference>
<name>A0A1R1EES1_9BACL</name>
<dbReference type="SUPFAM" id="SSF53756">
    <property type="entry name" value="UDP-Glycosyltransferase/glycogen phosphorylase"/>
    <property type="match status" value="1"/>
</dbReference>
<dbReference type="AlphaFoldDB" id="A0A1R1EES1"/>
<organism evidence="2 3">
    <name type="scientific">Paenibacillus rhizosphaerae</name>
    <dbReference type="NCBI Taxonomy" id="297318"/>
    <lineage>
        <taxon>Bacteria</taxon>
        <taxon>Bacillati</taxon>
        <taxon>Bacillota</taxon>
        <taxon>Bacilli</taxon>
        <taxon>Bacillales</taxon>
        <taxon>Paenibacillaceae</taxon>
        <taxon>Paenibacillus</taxon>
    </lineage>
</organism>
<protein>
    <recommendedName>
        <fullName evidence="4">Glycosyl transferase family 1 domain-containing protein</fullName>
    </recommendedName>
</protein>
<keyword evidence="3" id="KW-1185">Reference proteome</keyword>
<evidence type="ECO:0000313" key="3">
    <source>
        <dbReference type="Proteomes" id="UP000187172"/>
    </source>
</evidence>
<dbReference type="PANTHER" id="PTHR46401:SF2">
    <property type="entry name" value="GLYCOSYLTRANSFERASE WBBK-RELATED"/>
    <property type="match status" value="1"/>
</dbReference>
<keyword evidence="1" id="KW-0808">Transferase</keyword>
<evidence type="ECO:0000256" key="1">
    <source>
        <dbReference type="ARBA" id="ARBA00022679"/>
    </source>
</evidence>
<dbReference type="Pfam" id="PF13692">
    <property type="entry name" value="Glyco_trans_1_4"/>
    <property type="match status" value="1"/>
</dbReference>